<dbReference type="InterPro" id="IPR029071">
    <property type="entry name" value="Ubiquitin-like_domsf"/>
</dbReference>
<proteinExistence type="predicted"/>
<dbReference type="GO" id="GO:0007165">
    <property type="term" value="P:signal transduction"/>
    <property type="evidence" value="ECO:0007669"/>
    <property type="project" value="InterPro"/>
</dbReference>
<dbReference type="Proteomes" id="UP001318040">
    <property type="component" value="Chromosome 30"/>
</dbReference>
<feature type="domain" description="Ras-associating" evidence="2">
    <location>
        <begin position="135"/>
        <end position="217"/>
    </location>
</feature>
<dbReference type="RefSeq" id="XP_032818993.1">
    <property type="nucleotide sequence ID" value="XM_032963102.1"/>
</dbReference>
<keyword evidence="4" id="KW-1185">Reference proteome</keyword>
<accession>A0AAJ7X3S7</accession>
<reference evidence="5" key="1">
    <citation type="submission" date="2025-08" db="UniProtKB">
        <authorList>
            <consortium name="RefSeq"/>
        </authorList>
    </citation>
    <scope>IDENTIFICATION</scope>
    <source>
        <tissue evidence="5">Sperm</tissue>
    </source>
</reference>
<dbReference type="AlphaFoldDB" id="A0AAJ7X3S7"/>
<dbReference type="InterPro" id="IPR011524">
    <property type="entry name" value="SARAH_dom"/>
</dbReference>
<evidence type="ECO:0000259" key="2">
    <source>
        <dbReference type="PROSITE" id="PS50200"/>
    </source>
</evidence>
<evidence type="ECO:0000259" key="3">
    <source>
        <dbReference type="PROSITE" id="PS50951"/>
    </source>
</evidence>
<evidence type="ECO:0000313" key="5">
    <source>
        <dbReference type="RefSeq" id="XP_032818993.1"/>
    </source>
</evidence>
<evidence type="ECO:0000256" key="1">
    <source>
        <dbReference type="SAM" id="MobiDB-lite"/>
    </source>
</evidence>
<gene>
    <name evidence="5" type="primary">LOC116947412</name>
</gene>
<dbReference type="KEGG" id="pmrn:116947412"/>
<name>A0AAJ7X3S7_PETMA</name>
<dbReference type="InterPro" id="IPR000159">
    <property type="entry name" value="RA_dom"/>
</dbReference>
<dbReference type="PROSITE" id="PS50200">
    <property type="entry name" value="RA"/>
    <property type="match status" value="1"/>
</dbReference>
<sequence>MSSGYCTLEEGLEIEQFYTAKGTLPTSTKSWEHAAVEQAGASERNGNVEPPSTKAELPREEAEEKISSFNHAAPRSAHMTLQPDGSFTGFIEVQLKFRSVDGSEREAGAGRESGGDGGGGATGAARKLKRRSARSGESTKQVHLSSRTSALEVSEALVARFRSGNSLQPRFALFKCTQRDGQGCHRKLGDAERPLLVRLLAGPDPNALSFLLQENETREVIWEAFSIPELKNFLRILEREEREHVRRVEEKFSRYRGLLRDAMAGGGAPSHA</sequence>
<dbReference type="InterPro" id="IPR033614">
    <property type="entry name" value="RASSF1-6"/>
</dbReference>
<organism evidence="4 5">
    <name type="scientific">Petromyzon marinus</name>
    <name type="common">Sea lamprey</name>
    <dbReference type="NCBI Taxonomy" id="7757"/>
    <lineage>
        <taxon>Eukaryota</taxon>
        <taxon>Metazoa</taxon>
        <taxon>Chordata</taxon>
        <taxon>Craniata</taxon>
        <taxon>Vertebrata</taxon>
        <taxon>Cyclostomata</taxon>
        <taxon>Hyperoartia</taxon>
        <taxon>Petromyzontiformes</taxon>
        <taxon>Petromyzontidae</taxon>
        <taxon>Petromyzon</taxon>
    </lineage>
</organism>
<dbReference type="GeneID" id="116947412"/>
<feature type="compositionally biased region" description="Gly residues" evidence="1">
    <location>
        <begin position="111"/>
        <end position="122"/>
    </location>
</feature>
<dbReference type="PANTHER" id="PTHR22738:SF10">
    <property type="entry name" value="RAS ASSOCIATION DOMAIN-CONTAINING PROTEIN 1 HOMOLOG"/>
    <property type="match status" value="1"/>
</dbReference>
<dbReference type="SMART" id="SM00314">
    <property type="entry name" value="RA"/>
    <property type="match status" value="1"/>
</dbReference>
<dbReference type="Gene3D" id="3.10.20.90">
    <property type="entry name" value="Phosphatidylinositol 3-kinase Catalytic Subunit, Chain A, domain 1"/>
    <property type="match status" value="1"/>
</dbReference>
<feature type="region of interest" description="Disordered" evidence="1">
    <location>
        <begin position="102"/>
        <end position="145"/>
    </location>
</feature>
<protein>
    <submittedName>
        <fullName evidence="5">Ras association domain-containing protein 1-like</fullName>
    </submittedName>
</protein>
<evidence type="ECO:0000313" key="4">
    <source>
        <dbReference type="Proteomes" id="UP001318040"/>
    </source>
</evidence>
<feature type="region of interest" description="Disordered" evidence="1">
    <location>
        <begin position="35"/>
        <end position="58"/>
    </location>
</feature>
<dbReference type="SUPFAM" id="SSF54236">
    <property type="entry name" value="Ubiquitin-like"/>
    <property type="match status" value="1"/>
</dbReference>
<dbReference type="PROSITE" id="PS50951">
    <property type="entry name" value="SARAH"/>
    <property type="match status" value="1"/>
</dbReference>
<dbReference type="Pfam" id="PF00788">
    <property type="entry name" value="RA"/>
    <property type="match status" value="1"/>
</dbReference>
<dbReference type="Gene3D" id="1.20.5.110">
    <property type="match status" value="1"/>
</dbReference>
<dbReference type="PANTHER" id="PTHR22738">
    <property type="entry name" value="RASSF"/>
    <property type="match status" value="1"/>
</dbReference>
<feature type="compositionally biased region" description="Polar residues" evidence="1">
    <location>
        <begin position="136"/>
        <end position="145"/>
    </location>
</feature>
<feature type="domain" description="SARAH" evidence="3">
    <location>
        <begin position="219"/>
        <end position="266"/>
    </location>
</feature>
<dbReference type="Pfam" id="PF16517">
    <property type="entry name" value="Nore1-SARAH"/>
    <property type="match status" value="1"/>
</dbReference>